<dbReference type="OrthoDB" id="5292475at2"/>
<dbReference type="InterPro" id="IPR027417">
    <property type="entry name" value="P-loop_NTPase"/>
</dbReference>
<dbReference type="Proteomes" id="UP000294444">
    <property type="component" value="Chromosome"/>
</dbReference>
<dbReference type="InterPro" id="IPR003439">
    <property type="entry name" value="ABC_transporter-like_ATP-bd"/>
</dbReference>
<dbReference type="GO" id="GO:0005524">
    <property type="term" value="F:ATP binding"/>
    <property type="evidence" value="ECO:0007669"/>
    <property type="project" value="UniProtKB-KW"/>
</dbReference>
<dbReference type="KEGG" id="aio:EXH44_02305"/>
<gene>
    <name evidence="3" type="ORF">EXH44_02305</name>
</gene>
<organism evidence="3 4">
    <name type="scientific">Actinobacillus indolicus</name>
    <dbReference type="NCBI Taxonomy" id="51049"/>
    <lineage>
        <taxon>Bacteria</taxon>
        <taxon>Pseudomonadati</taxon>
        <taxon>Pseudomonadota</taxon>
        <taxon>Gammaproteobacteria</taxon>
        <taxon>Pasteurellales</taxon>
        <taxon>Pasteurellaceae</taxon>
        <taxon>Actinobacillus</taxon>
    </lineage>
</organism>
<evidence type="ECO:0000313" key="4">
    <source>
        <dbReference type="Proteomes" id="UP000294444"/>
    </source>
</evidence>
<dbReference type="AlphaFoldDB" id="A0A4V0IJ04"/>
<dbReference type="PANTHER" id="PTHR42794">
    <property type="entry name" value="HEMIN IMPORT ATP-BINDING PROTEIN HMUV"/>
    <property type="match status" value="1"/>
</dbReference>
<dbReference type="EMBL" id="CP038145">
    <property type="protein sequence ID" value="QBQ64727.1"/>
    <property type="molecule type" value="Genomic_DNA"/>
</dbReference>
<dbReference type="InterPro" id="IPR003593">
    <property type="entry name" value="AAA+_ATPase"/>
</dbReference>
<dbReference type="GO" id="GO:0016887">
    <property type="term" value="F:ATP hydrolysis activity"/>
    <property type="evidence" value="ECO:0007669"/>
    <property type="project" value="InterPro"/>
</dbReference>
<dbReference type="SUPFAM" id="SSF52540">
    <property type="entry name" value="P-loop containing nucleoside triphosphate hydrolases"/>
    <property type="match status" value="1"/>
</dbReference>
<dbReference type="Gene3D" id="3.40.50.300">
    <property type="entry name" value="P-loop containing nucleotide triphosphate hydrolases"/>
    <property type="match status" value="1"/>
</dbReference>
<dbReference type="RefSeq" id="WP_135675121.1">
    <property type="nucleotide sequence ID" value="NZ_CP038145.1"/>
</dbReference>
<dbReference type="InterPro" id="IPR017871">
    <property type="entry name" value="ABC_transporter-like_CS"/>
</dbReference>
<evidence type="ECO:0000313" key="3">
    <source>
        <dbReference type="EMBL" id="QBQ64727.1"/>
    </source>
</evidence>
<evidence type="ECO:0000256" key="2">
    <source>
        <dbReference type="ARBA" id="ARBA00022840"/>
    </source>
</evidence>
<evidence type="ECO:0000256" key="1">
    <source>
        <dbReference type="ARBA" id="ARBA00022741"/>
    </source>
</evidence>
<keyword evidence="1" id="KW-0547">Nucleotide-binding</keyword>
<name>A0A4V0IJ04_9PAST</name>
<dbReference type="CDD" id="cd03214">
    <property type="entry name" value="ABC_Iron-Siderophores_B12_Hemin"/>
    <property type="match status" value="1"/>
</dbReference>
<dbReference type="PANTHER" id="PTHR42794:SF2">
    <property type="entry name" value="ABC TRANSPORTER ATP-BINDING PROTEIN"/>
    <property type="match status" value="1"/>
</dbReference>
<dbReference type="PROSITE" id="PS50893">
    <property type="entry name" value="ABC_TRANSPORTER_2"/>
    <property type="match status" value="1"/>
</dbReference>
<reference evidence="3 4" key="1">
    <citation type="submission" date="2019-03" db="EMBL/GenBank/DDBJ databases">
        <authorList>
            <person name="Che Y."/>
            <person name="Zhou L."/>
        </authorList>
    </citation>
    <scope>NUCLEOTIDE SEQUENCE [LARGE SCALE GENOMIC DNA]</scope>
    <source>
        <strain evidence="3 4">AIFJ1607</strain>
    </source>
</reference>
<keyword evidence="4" id="KW-1185">Reference proteome</keyword>
<protein>
    <submittedName>
        <fullName evidence="3">ABC transporter ATP-binding protein</fullName>
    </submittedName>
</protein>
<sequence>MLLLENLTIQRGTQCIADGIYLNLEKGKVYTILGPNGAGKSSIIKTIFGELSFDGSIRYGKEILTKHNLINWRKRIGYMPQDTQVDVSLTALEVILLGRLDALHMHVGDELLREVAQIMDKLGIAHLAHKDVTQLSGGQRQMVMFAQVLLRNPEILMLDEPVSALDMHHQINLLEQVCDYTHQHNLITIVVLHDLSLAAQFSDCIILLGEGKVQGLGSAQQVLQPDTISRLYKVHIEILYDSTGSPVIRPLRKCLSDKCCLDLNL</sequence>
<keyword evidence="2 3" id="KW-0067">ATP-binding</keyword>
<dbReference type="SMART" id="SM00382">
    <property type="entry name" value="AAA"/>
    <property type="match status" value="1"/>
</dbReference>
<dbReference type="Pfam" id="PF00005">
    <property type="entry name" value="ABC_tran"/>
    <property type="match status" value="1"/>
</dbReference>
<dbReference type="PROSITE" id="PS00211">
    <property type="entry name" value="ABC_TRANSPORTER_1"/>
    <property type="match status" value="1"/>
</dbReference>
<accession>A0A4V0IJ04</accession>
<proteinExistence type="predicted"/>